<accession>A0AAN8UFC0</accession>
<dbReference type="Proteomes" id="UP001370490">
    <property type="component" value="Unassembled WGS sequence"/>
</dbReference>
<dbReference type="PANTHER" id="PTHR11926">
    <property type="entry name" value="GLUCOSYL/GLUCURONOSYL TRANSFERASES"/>
    <property type="match status" value="1"/>
</dbReference>
<evidence type="ECO:0000313" key="3">
    <source>
        <dbReference type="Proteomes" id="UP001370490"/>
    </source>
</evidence>
<comment type="similarity">
    <text evidence="1">Belongs to the UDP-glycosyltransferase family.</text>
</comment>
<dbReference type="GO" id="GO:0080044">
    <property type="term" value="F:quercetin 7-O-glucosyltransferase activity"/>
    <property type="evidence" value="ECO:0007669"/>
    <property type="project" value="TreeGrafter"/>
</dbReference>
<organism evidence="2 3">
    <name type="scientific">Dillenia turbinata</name>
    <dbReference type="NCBI Taxonomy" id="194707"/>
    <lineage>
        <taxon>Eukaryota</taxon>
        <taxon>Viridiplantae</taxon>
        <taxon>Streptophyta</taxon>
        <taxon>Embryophyta</taxon>
        <taxon>Tracheophyta</taxon>
        <taxon>Spermatophyta</taxon>
        <taxon>Magnoliopsida</taxon>
        <taxon>eudicotyledons</taxon>
        <taxon>Gunneridae</taxon>
        <taxon>Pentapetalae</taxon>
        <taxon>Dilleniales</taxon>
        <taxon>Dilleniaceae</taxon>
        <taxon>Dillenia</taxon>
    </lineage>
</organism>
<dbReference type="EMBL" id="JBAMMX010000026">
    <property type="protein sequence ID" value="KAK6914450.1"/>
    <property type="molecule type" value="Genomic_DNA"/>
</dbReference>
<dbReference type="GO" id="GO:0080043">
    <property type="term" value="F:quercetin 3-O-glucosyltransferase activity"/>
    <property type="evidence" value="ECO:0007669"/>
    <property type="project" value="TreeGrafter"/>
</dbReference>
<name>A0AAN8UFC0_9MAGN</name>
<protein>
    <submittedName>
        <fullName evidence="2">Uncharacterized protein</fullName>
    </submittedName>
</protein>
<dbReference type="PANTHER" id="PTHR11926:SF1560">
    <property type="entry name" value="UDP-GLYCOSYLTRANSFERASE 74E1-RELATED"/>
    <property type="match status" value="1"/>
</dbReference>
<reference evidence="2 3" key="1">
    <citation type="submission" date="2023-12" db="EMBL/GenBank/DDBJ databases">
        <title>A high-quality genome assembly for Dillenia turbinata (Dilleniales).</title>
        <authorList>
            <person name="Chanderbali A."/>
        </authorList>
    </citation>
    <scope>NUCLEOTIDE SEQUENCE [LARGE SCALE GENOMIC DNA]</scope>
    <source>
        <strain evidence="2">LSX21</strain>
        <tissue evidence="2">Leaf</tissue>
    </source>
</reference>
<dbReference type="Gene3D" id="3.40.50.2000">
    <property type="entry name" value="Glycogen Phosphorylase B"/>
    <property type="match status" value="2"/>
</dbReference>
<dbReference type="AlphaFoldDB" id="A0AAN8UFC0"/>
<keyword evidence="3" id="KW-1185">Reference proteome</keyword>
<proteinExistence type="inferred from homology"/>
<evidence type="ECO:0000313" key="2">
    <source>
        <dbReference type="EMBL" id="KAK6914450.1"/>
    </source>
</evidence>
<evidence type="ECO:0000256" key="1">
    <source>
        <dbReference type="ARBA" id="ARBA00009995"/>
    </source>
</evidence>
<sequence>MAKICEVSILSCKAETAHFSVRFQGHINPMLQFSKRLSSKGLIVIMLSIMSKDAIQAHSTYPEIIAKQNSSGFPFKCLVYDSIIPWALDIAKQHGIVGASFFTQSCAVSAMYCHALQGLVTLPIQGPNVSLPADWILFNTVELLEDEAVKWLSSQWPTKIKSIGPTMPSMVDEKRIVHRNEIELCLREVMLGERASLFKANAIKWMKLAREAVDEGGSSDRNIEDFVAEVMSN</sequence>
<dbReference type="SUPFAM" id="SSF53756">
    <property type="entry name" value="UDP-Glycosyltransferase/glycogen phosphorylase"/>
    <property type="match status" value="1"/>
</dbReference>
<comment type="caution">
    <text evidence="2">The sequence shown here is derived from an EMBL/GenBank/DDBJ whole genome shotgun (WGS) entry which is preliminary data.</text>
</comment>
<gene>
    <name evidence="2" type="ORF">RJ641_021771</name>
</gene>